<gene>
    <name evidence="4" type="ORF">H8B19_16855</name>
</gene>
<dbReference type="AlphaFoldDB" id="A0A8J6IVQ8"/>
<evidence type="ECO:0000313" key="4">
    <source>
        <dbReference type="EMBL" id="MBC3767551.1"/>
    </source>
</evidence>
<evidence type="ECO:0000256" key="2">
    <source>
        <dbReference type="SAM" id="Coils"/>
    </source>
</evidence>
<dbReference type="NCBIfam" id="TIGR01730">
    <property type="entry name" value="RND_mfp"/>
    <property type="match status" value="1"/>
</dbReference>
<protein>
    <submittedName>
        <fullName evidence="4">Efflux RND transporter periplasmic adaptor subunit</fullName>
    </submittedName>
</protein>
<dbReference type="Pfam" id="PF25989">
    <property type="entry name" value="YknX_C"/>
    <property type="match status" value="1"/>
</dbReference>
<dbReference type="InterPro" id="IPR058637">
    <property type="entry name" value="YknX-like_C"/>
</dbReference>
<keyword evidence="2" id="KW-0175">Coiled coil</keyword>
<evidence type="ECO:0000313" key="5">
    <source>
        <dbReference type="Proteomes" id="UP000601768"/>
    </source>
</evidence>
<dbReference type="Gene3D" id="2.40.30.170">
    <property type="match status" value="1"/>
</dbReference>
<dbReference type="Proteomes" id="UP000601768">
    <property type="component" value="Unassembled WGS sequence"/>
</dbReference>
<comment type="caution">
    <text evidence="4">The sequence shown here is derived from an EMBL/GenBank/DDBJ whole genome shotgun (WGS) entry which is preliminary data.</text>
</comment>
<proteinExistence type="inferred from homology"/>
<reference evidence="4" key="2">
    <citation type="submission" date="2020-08" db="EMBL/GenBank/DDBJ databases">
        <authorList>
            <person name="Lai Q."/>
        </authorList>
    </citation>
    <scope>NUCLEOTIDE SEQUENCE</scope>
    <source>
        <strain evidence="4">S27-2</strain>
    </source>
</reference>
<dbReference type="Gene3D" id="1.10.287.470">
    <property type="entry name" value="Helix hairpin bin"/>
    <property type="match status" value="1"/>
</dbReference>
<dbReference type="Gene3D" id="2.40.50.100">
    <property type="match status" value="1"/>
</dbReference>
<accession>A0A8J6IVQ8</accession>
<dbReference type="GO" id="GO:0015562">
    <property type="term" value="F:efflux transmembrane transporter activity"/>
    <property type="evidence" value="ECO:0007669"/>
    <property type="project" value="TreeGrafter"/>
</dbReference>
<dbReference type="EMBL" id="JACNEP010000020">
    <property type="protein sequence ID" value="MBC3767551.1"/>
    <property type="molecule type" value="Genomic_DNA"/>
</dbReference>
<comment type="similarity">
    <text evidence="1">Belongs to the membrane fusion protein (MFP) (TC 8.A.1) family.</text>
</comment>
<evidence type="ECO:0000256" key="1">
    <source>
        <dbReference type="ARBA" id="ARBA00009477"/>
    </source>
</evidence>
<organism evidence="4 5">
    <name type="scientific">Neptunicella marina</name>
    <dbReference type="NCBI Taxonomy" id="2125989"/>
    <lineage>
        <taxon>Bacteria</taxon>
        <taxon>Pseudomonadati</taxon>
        <taxon>Pseudomonadota</taxon>
        <taxon>Gammaproteobacteria</taxon>
        <taxon>Alteromonadales</taxon>
        <taxon>Alteromonadaceae</taxon>
        <taxon>Neptunicella</taxon>
    </lineage>
</organism>
<dbReference type="SUPFAM" id="SSF111369">
    <property type="entry name" value="HlyD-like secretion proteins"/>
    <property type="match status" value="1"/>
</dbReference>
<dbReference type="InterPro" id="IPR006143">
    <property type="entry name" value="RND_pump_MFP"/>
</dbReference>
<dbReference type="GO" id="GO:1990281">
    <property type="term" value="C:efflux pump complex"/>
    <property type="evidence" value="ECO:0007669"/>
    <property type="project" value="TreeGrafter"/>
</dbReference>
<sequence length="342" mass="36955">MRYLPVILYLCGLAGAAAQTSKQSIPIVEAHKISAQQIHSLIQVYGTVEADATSIHTMASRRAGTVSDIRLVEGDKVTAGQTVLTYQSLASDQSQMEQAQASVDFQQQHLRQIESLFKNHLVNITELDDAKRQLKVANAVLKALKSEGKNHTVEQIVSPLDGIIYAIKVENGQRFPADSTLFTLIDEAQMKVRLGVAESDLPNLTTDSGCQLYNVFNPQVKVICQITSISHSINTSTGLVDVLATLPAGDLNAFPLGTHVSATLTLNKHSALVVPQTAVKQDIGGHFLFIINQGIVHKKYVDTGAQLDDQIEIVKGLSPGQTVVISGNNELTDTTPVKVKML</sequence>
<name>A0A8J6IVQ8_9ALTE</name>
<dbReference type="RefSeq" id="WP_186508133.1">
    <property type="nucleotide sequence ID" value="NZ_JACNEP010000020.1"/>
</dbReference>
<reference evidence="4" key="1">
    <citation type="journal article" date="2018" name="Int. J. Syst. Evol. Microbiol.">
        <title>Neptunicella marina gen. nov., sp. nov., isolated from surface seawater.</title>
        <authorList>
            <person name="Liu X."/>
            <person name="Lai Q."/>
            <person name="Du Y."/>
            <person name="Zhang X."/>
            <person name="Liu Z."/>
            <person name="Sun F."/>
            <person name="Shao Z."/>
        </authorList>
    </citation>
    <scope>NUCLEOTIDE SEQUENCE</scope>
    <source>
        <strain evidence="4">S27-2</strain>
    </source>
</reference>
<feature type="domain" description="YknX-like C-terminal permuted SH3-like" evidence="3">
    <location>
        <begin position="271"/>
        <end position="339"/>
    </location>
</feature>
<dbReference type="PANTHER" id="PTHR30469">
    <property type="entry name" value="MULTIDRUG RESISTANCE PROTEIN MDTA"/>
    <property type="match status" value="1"/>
</dbReference>
<feature type="coiled-coil region" evidence="2">
    <location>
        <begin position="96"/>
        <end position="147"/>
    </location>
</feature>
<keyword evidence="5" id="KW-1185">Reference proteome</keyword>
<evidence type="ECO:0000259" key="3">
    <source>
        <dbReference type="Pfam" id="PF25989"/>
    </source>
</evidence>
<dbReference type="Gene3D" id="2.40.420.20">
    <property type="match status" value="1"/>
</dbReference>